<comment type="similarity">
    <text evidence="1">Belongs to the polysaccharide lyase 8 family.</text>
</comment>
<dbReference type="InterPro" id="IPR014718">
    <property type="entry name" value="GH-type_carb-bd"/>
</dbReference>
<dbReference type="PANTHER" id="PTHR37322">
    <property type="match status" value="1"/>
</dbReference>
<dbReference type="Gene3D" id="2.60.220.10">
    <property type="entry name" value="Polysaccharide lyase family 8-like, C-terminal"/>
    <property type="match status" value="1"/>
</dbReference>
<reference evidence="7 8" key="1">
    <citation type="submission" date="2020-07" db="EMBL/GenBank/DDBJ databases">
        <title>Roseicoccus Jingziensis gen. nov., sp. nov., isolated from coastal seawater.</title>
        <authorList>
            <person name="Feng X."/>
        </authorList>
    </citation>
    <scope>NUCLEOTIDE SEQUENCE [LARGE SCALE GENOMIC DNA]</scope>
    <source>
        <strain evidence="7 8">N1E253</strain>
    </source>
</reference>
<dbReference type="Gene3D" id="2.70.98.10">
    <property type="match status" value="1"/>
</dbReference>
<dbReference type="PANTHER" id="PTHR37322:SF3">
    <property type="entry name" value="CHONDROITIN SULFATE ABC EXOLYASE"/>
    <property type="match status" value="1"/>
</dbReference>
<evidence type="ECO:0000256" key="3">
    <source>
        <dbReference type="SAM" id="SignalP"/>
    </source>
</evidence>
<dbReference type="InterPro" id="IPR015176">
    <property type="entry name" value="Lyase_N"/>
</dbReference>
<dbReference type="Pfam" id="PF09092">
    <property type="entry name" value="Lyase_N"/>
    <property type="match status" value="1"/>
</dbReference>
<dbReference type="InterPro" id="IPR011071">
    <property type="entry name" value="Lyase_8-like_C"/>
</dbReference>
<feature type="domain" description="Lyase N-terminal" evidence="5">
    <location>
        <begin position="38"/>
        <end position="86"/>
    </location>
</feature>
<keyword evidence="8" id="KW-1185">Reference proteome</keyword>
<dbReference type="InterPro" id="IPR003159">
    <property type="entry name" value="Lyase_8_central_dom"/>
</dbReference>
<feature type="signal peptide" evidence="3">
    <location>
        <begin position="1"/>
        <end position="25"/>
    </location>
</feature>
<dbReference type="InterPro" id="IPR008979">
    <property type="entry name" value="Galactose-bd-like_sf"/>
</dbReference>
<dbReference type="AlphaFoldDB" id="A0A851GCD9"/>
<feature type="domain" description="Lyase catalytic" evidence="6">
    <location>
        <begin position="273"/>
        <end position="540"/>
    </location>
</feature>
<feature type="chain" id="PRO_5032511946" description="Chondroitin sulfate ABC lyase" evidence="3">
    <location>
        <begin position="26"/>
        <end position="977"/>
    </location>
</feature>
<evidence type="ECO:0000259" key="4">
    <source>
        <dbReference type="Pfam" id="PF02278"/>
    </source>
</evidence>
<evidence type="ECO:0008006" key="9">
    <source>
        <dbReference type="Google" id="ProtNLM"/>
    </source>
</evidence>
<dbReference type="Proteomes" id="UP000557872">
    <property type="component" value="Unassembled WGS sequence"/>
</dbReference>
<dbReference type="SUPFAM" id="SSF48230">
    <property type="entry name" value="Chondroitin AC/alginate lyase"/>
    <property type="match status" value="1"/>
</dbReference>
<name>A0A851GCD9_9BACT</name>
<comment type="caution">
    <text evidence="7">The sequence shown here is derived from an EMBL/GenBank/DDBJ whole genome shotgun (WGS) entry which is preliminary data.</text>
</comment>
<dbReference type="EMBL" id="JACBAZ010000002">
    <property type="protein sequence ID" value="NWK55096.1"/>
    <property type="molecule type" value="Genomic_DNA"/>
</dbReference>
<sequence>MSNIKIPTIVSLCLISIPALLPCNAAPPAEPKTSWPDVESFEGKSLPAYVTSEKSSIELSSEHIQDGKQSLKWTLQNGASLKFATGPLGNVNVYTGYGGYSRSSLTLPVKLTGLSKTAKLTVEFRAGDEAAGHYDIPFAHVGWQQLVHHYTWHTKIKWTKGNLRSKLDNIVIRASGIEGSTHAYFDAIRFNHPRDFRDARNPVLQAWAPKKPNFTGKPNPGPEELAKLQTLETFFTPRPNTGASAKHWQNEIKRINQRIEKESLGHGNPISKNLGHYFGFLNLIADRYATCPSPEYKNQFAKQFITINHWMQEQGLVVNGSCGKANNYVGRTYVDAVTKAREALAKDGSLQRSLAYIKWSYHYDDRFFRPGKKGEESDFGIGQVVSMDYLHNEARRMLQIALMHRDTTERFHHVNHFRTVLSNQITASIKPDGSLFHHGFHYFAYGTMGMNSISGTLLELSKAGLPVSRPALDAIKLGIMRMRWYSGGDTVMLALCGRHPSGTQRIPAEAFLKLAQAYAPYLEGKWDPEMVAAYLRFRPAKAVEKRFHGYQQESHPHGHVSMPYAGLGLHRRSHWLAGVKGFSQYVSAGESYANANRFGMYLSNGFLEIHSHPRPLPSVHGSGTLPDQGWNWCALDGTTSIHAPLSNIANGNGTRIERSGGSFNGGLSHDGRNGLFVLNLDSPMQAHRCREKGSKGGPFKARKSWFFFDQHIICLGTGIQTDQIQYPVRTTLFQKHLNGEHTTTIANAETITLGEKTNIRSFPKGHATFTDPYGNGYIVRNSDPIQLTVGQQQSRSGYDKVDTQGAYATAWIDHGPNPKNAQYEYVILPQTNEEELQTFAKQLKVSDPAPYQVLHQSQQAHVVYHRSSNTIGYAIFETPTTDQPEPWLSKGPLASVSQTCLVMIEENEQQVIVSLTDPNIRPKEKTPTNIRITLRGTLSRTTDEQASYSIVQNENDHTSITVPVLHGESHTLYLNKR</sequence>
<evidence type="ECO:0000259" key="6">
    <source>
        <dbReference type="Pfam" id="PF09093"/>
    </source>
</evidence>
<evidence type="ECO:0000256" key="2">
    <source>
        <dbReference type="ARBA" id="ARBA00023239"/>
    </source>
</evidence>
<evidence type="ECO:0000256" key="1">
    <source>
        <dbReference type="ARBA" id="ARBA00006699"/>
    </source>
</evidence>
<keyword evidence="3" id="KW-0732">Signal</keyword>
<dbReference type="GO" id="GO:0006027">
    <property type="term" value="P:glycosaminoglycan catabolic process"/>
    <property type="evidence" value="ECO:0007669"/>
    <property type="project" value="InterPro"/>
</dbReference>
<dbReference type="GO" id="GO:0016837">
    <property type="term" value="F:carbon-oxygen lyase activity, acting on polysaccharides"/>
    <property type="evidence" value="ECO:0007669"/>
    <property type="project" value="UniProtKB-ARBA"/>
</dbReference>
<dbReference type="Pfam" id="PF09093">
    <property type="entry name" value="Lyase_catalyt"/>
    <property type="match status" value="1"/>
</dbReference>
<evidence type="ECO:0000313" key="8">
    <source>
        <dbReference type="Proteomes" id="UP000557872"/>
    </source>
</evidence>
<dbReference type="Gene3D" id="1.50.10.100">
    <property type="entry name" value="Chondroitin AC/alginate lyase"/>
    <property type="match status" value="1"/>
</dbReference>
<dbReference type="GO" id="GO:0005576">
    <property type="term" value="C:extracellular region"/>
    <property type="evidence" value="ECO:0007669"/>
    <property type="project" value="InterPro"/>
</dbReference>
<dbReference type="SUPFAM" id="SSF49863">
    <property type="entry name" value="Hyaluronate lyase-like, C-terminal domain"/>
    <property type="match status" value="1"/>
</dbReference>
<proteinExistence type="inferred from homology"/>
<dbReference type="SUPFAM" id="SSF49785">
    <property type="entry name" value="Galactose-binding domain-like"/>
    <property type="match status" value="1"/>
</dbReference>
<dbReference type="RefSeq" id="WP_178931635.1">
    <property type="nucleotide sequence ID" value="NZ_JACBAZ010000002.1"/>
</dbReference>
<evidence type="ECO:0000259" key="5">
    <source>
        <dbReference type="Pfam" id="PF09092"/>
    </source>
</evidence>
<evidence type="ECO:0000313" key="7">
    <source>
        <dbReference type="EMBL" id="NWK55096.1"/>
    </source>
</evidence>
<feature type="domain" description="Polysaccharide lyase family 8 central" evidence="4">
    <location>
        <begin position="569"/>
        <end position="831"/>
    </location>
</feature>
<dbReference type="InterPro" id="IPR039174">
    <property type="entry name" value="Chondroitin_ABC_lyase"/>
</dbReference>
<organism evidence="7 8">
    <name type="scientific">Oceaniferula marina</name>
    <dbReference type="NCBI Taxonomy" id="2748318"/>
    <lineage>
        <taxon>Bacteria</taxon>
        <taxon>Pseudomonadati</taxon>
        <taxon>Verrucomicrobiota</taxon>
        <taxon>Verrucomicrobiia</taxon>
        <taxon>Verrucomicrobiales</taxon>
        <taxon>Verrucomicrobiaceae</taxon>
        <taxon>Oceaniferula</taxon>
    </lineage>
</organism>
<dbReference type="GO" id="GO:0030246">
    <property type="term" value="F:carbohydrate binding"/>
    <property type="evidence" value="ECO:0007669"/>
    <property type="project" value="InterPro"/>
</dbReference>
<dbReference type="InterPro" id="IPR011013">
    <property type="entry name" value="Gal_mutarotase_sf_dom"/>
</dbReference>
<dbReference type="GO" id="GO:0005975">
    <property type="term" value="P:carbohydrate metabolic process"/>
    <property type="evidence" value="ECO:0007669"/>
    <property type="project" value="InterPro"/>
</dbReference>
<dbReference type="InterPro" id="IPR008929">
    <property type="entry name" value="Chondroitin_lyas"/>
</dbReference>
<dbReference type="SUPFAM" id="SSF74650">
    <property type="entry name" value="Galactose mutarotase-like"/>
    <property type="match status" value="1"/>
</dbReference>
<gene>
    <name evidence="7" type="ORF">HW115_05710</name>
</gene>
<accession>A0A851GCD9</accession>
<keyword evidence="2" id="KW-0456">Lyase</keyword>
<dbReference type="InterPro" id="IPR015177">
    <property type="entry name" value="Lyase_catalyt"/>
</dbReference>
<dbReference type="Gene3D" id="2.60.120.430">
    <property type="entry name" value="Galactose-binding lectin"/>
    <property type="match status" value="1"/>
</dbReference>
<dbReference type="Pfam" id="PF02278">
    <property type="entry name" value="Lyase_8"/>
    <property type="match status" value="1"/>
</dbReference>
<protein>
    <recommendedName>
        <fullName evidence="9">Chondroitin sulfate ABC lyase</fullName>
    </recommendedName>
</protein>